<dbReference type="PANTHER" id="PTHR30273">
    <property type="entry name" value="PERIPLASMIC SIGNAL SENSOR AND SIGMA FACTOR ACTIVATOR FECR-RELATED"/>
    <property type="match status" value="1"/>
</dbReference>
<feature type="domain" description="Protein FecR C-terminal" evidence="3">
    <location>
        <begin position="307"/>
        <end position="371"/>
    </location>
</feature>
<dbReference type="PANTHER" id="PTHR30273:SF2">
    <property type="entry name" value="PROTEIN FECR"/>
    <property type="match status" value="1"/>
</dbReference>
<dbReference type="InterPro" id="IPR006860">
    <property type="entry name" value="FecR"/>
</dbReference>
<proteinExistence type="predicted"/>
<evidence type="ECO:0000259" key="2">
    <source>
        <dbReference type="Pfam" id="PF04773"/>
    </source>
</evidence>
<keyword evidence="1" id="KW-0812">Transmembrane</keyword>
<dbReference type="RefSeq" id="WP_119986566.1">
    <property type="nucleotide sequence ID" value="NZ_CP032489.1"/>
</dbReference>
<dbReference type="FunFam" id="2.60.120.1440:FF:000001">
    <property type="entry name" value="Putative anti-sigma factor"/>
    <property type="match status" value="1"/>
</dbReference>
<evidence type="ECO:0000256" key="1">
    <source>
        <dbReference type="SAM" id="Phobius"/>
    </source>
</evidence>
<keyword evidence="1" id="KW-1133">Transmembrane helix</keyword>
<dbReference type="Proteomes" id="UP000266118">
    <property type="component" value="Chromosome"/>
</dbReference>
<dbReference type="Gene3D" id="3.55.50.30">
    <property type="match status" value="1"/>
</dbReference>
<dbReference type="InterPro" id="IPR012373">
    <property type="entry name" value="Ferrdict_sens_TM"/>
</dbReference>
<keyword evidence="5" id="KW-1185">Reference proteome</keyword>
<dbReference type="KEGG" id="ark:D6B99_07375"/>
<keyword evidence="1" id="KW-0472">Membrane</keyword>
<sequence length="374" mass="41121">MKKEELIQILMRISSGEASDEDIHLYNNWCNSFQGKSKSIDDFEQIKANMLMEIEKQTHYQTRTSQTRLLPRIGIAAASIIIILLVGSYIYLHSGKQSETPRMAIKDVAPGGNKAILTLGNGQTISLDSIHNGQLAALAGSNISKPQNGLLVYSAENNNSEAVQYNTLSTPRGGQYKLVLPDGTKVWLNAASSIKYPTTFKGTNRAVTITGEAYFEVIHNAQKPFRVTVKNQTIEDIGTEFDVNAYGDEAVIKTTLLQGSVRVMKGNSFVVLQPGQQAIVSDNSDDINIQEVNASNKAAWINGFVSLDKVGVKEFMNQLSRWYNVDIEYTGTIPNKKYGGLINRNSNLSDVLFALKASGINTRLEGNKIIVLPN</sequence>
<dbReference type="Pfam" id="PF04773">
    <property type="entry name" value="FecR"/>
    <property type="match status" value="1"/>
</dbReference>
<dbReference type="Pfam" id="PF16344">
    <property type="entry name" value="FecR_C"/>
    <property type="match status" value="1"/>
</dbReference>
<gene>
    <name evidence="4" type="ORF">D6B99_07375</name>
</gene>
<dbReference type="InterPro" id="IPR032508">
    <property type="entry name" value="FecR_C"/>
</dbReference>
<protein>
    <submittedName>
        <fullName evidence="4">FecR family protein</fullName>
    </submittedName>
</protein>
<dbReference type="OrthoDB" id="629393at2"/>
<dbReference type="PIRSF" id="PIRSF018266">
    <property type="entry name" value="FecR"/>
    <property type="match status" value="1"/>
</dbReference>
<evidence type="ECO:0000313" key="4">
    <source>
        <dbReference type="EMBL" id="AYD47441.1"/>
    </source>
</evidence>
<dbReference type="GO" id="GO:0016989">
    <property type="term" value="F:sigma factor antagonist activity"/>
    <property type="evidence" value="ECO:0007669"/>
    <property type="project" value="TreeGrafter"/>
</dbReference>
<name>A0A386HPS8_9BACT</name>
<feature type="transmembrane region" description="Helical" evidence="1">
    <location>
        <begin position="69"/>
        <end position="92"/>
    </location>
</feature>
<reference evidence="4 5" key="1">
    <citation type="submission" date="2018-09" db="EMBL/GenBank/DDBJ databases">
        <title>Arachidicoccus sp. nov., a bacterium isolated from soil.</title>
        <authorList>
            <person name="Weon H.-Y."/>
            <person name="Kwon S.-W."/>
            <person name="Lee S.A."/>
        </authorList>
    </citation>
    <scope>NUCLEOTIDE SEQUENCE [LARGE SCALE GENOMIC DNA]</scope>
    <source>
        <strain evidence="4 5">KIS59-12</strain>
    </source>
</reference>
<feature type="domain" description="FecR protein" evidence="2">
    <location>
        <begin position="167"/>
        <end position="262"/>
    </location>
</feature>
<dbReference type="Gene3D" id="2.60.120.1440">
    <property type="match status" value="1"/>
</dbReference>
<dbReference type="AlphaFoldDB" id="A0A386HPS8"/>
<evidence type="ECO:0000259" key="3">
    <source>
        <dbReference type="Pfam" id="PF16344"/>
    </source>
</evidence>
<dbReference type="EMBL" id="CP032489">
    <property type="protein sequence ID" value="AYD47441.1"/>
    <property type="molecule type" value="Genomic_DNA"/>
</dbReference>
<accession>A0A386HPS8</accession>
<organism evidence="4 5">
    <name type="scientific">Arachidicoccus soli</name>
    <dbReference type="NCBI Taxonomy" id="2341117"/>
    <lineage>
        <taxon>Bacteria</taxon>
        <taxon>Pseudomonadati</taxon>
        <taxon>Bacteroidota</taxon>
        <taxon>Chitinophagia</taxon>
        <taxon>Chitinophagales</taxon>
        <taxon>Chitinophagaceae</taxon>
        <taxon>Arachidicoccus</taxon>
    </lineage>
</organism>
<evidence type="ECO:0000313" key="5">
    <source>
        <dbReference type="Proteomes" id="UP000266118"/>
    </source>
</evidence>